<evidence type="ECO:0000313" key="2">
    <source>
        <dbReference type="EMBL" id="ADD67958.1"/>
    </source>
</evidence>
<dbReference type="PaxDb" id="522772-Dacet_1186"/>
<dbReference type="PANTHER" id="PTHR42850:SF4">
    <property type="entry name" value="ZINC-DEPENDENT ENDOPOLYPHOSPHATASE"/>
    <property type="match status" value="1"/>
</dbReference>
<dbReference type="GO" id="GO:0110154">
    <property type="term" value="P:RNA decapping"/>
    <property type="evidence" value="ECO:0007669"/>
    <property type="project" value="TreeGrafter"/>
</dbReference>
<keyword evidence="3" id="KW-1185">Reference proteome</keyword>
<dbReference type="GO" id="GO:0016791">
    <property type="term" value="F:phosphatase activity"/>
    <property type="evidence" value="ECO:0007669"/>
    <property type="project" value="TreeGrafter"/>
</dbReference>
<dbReference type="InParanoid" id="D4H7F9"/>
<dbReference type="KEGG" id="dap:Dacet_1186"/>
<dbReference type="InterPro" id="IPR050126">
    <property type="entry name" value="Ap4A_hydrolase"/>
</dbReference>
<dbReference type="EMBL" id="CP001968">
    <property type="protein sequence ID" value="ADD67958.1"/>
    <property type="molecule type" value="Genomic_DNA"/>
</dbReference>
<feature type="domain" description="Calcineurin-like phosphoesterase" evidence="1">
    <location>
        <begin position="5"/>
        <end position="197"/>
    </location>
</feature>
<dbReference type="GO" id="GO:0008803">
    <property type="term" value="F:bis(5'-nucleosyl)-tetraphosphatase (symmetrical) activity"/>
    <property type="evidence" value="ECO:0007669"/>
    <property type="project" value="TreeGrafter"/>
</dbReference>
<dbReference type="STRING" id="522772.Dacet_1186"/>
<dbReference type="Pfam" id="PF00149">
    <property type="entry name" value="Metallophos"/>
    <property type="match status" value="1"/>
</dbReference>
<dbReference type="InterPro" id="IPR004843">
    <property type="entry name" value="Calcineurin-like_PHP"/>
</dbReference>
<dbReference type="AlphaFoldDB" id="D4H7F9"/>
<evidence type="ECO:0000313" key="3">
    <source>
        <dbReference type="Proteomes" id="UP000002012"/>
    </source>
</evidence>
<dbReference type="FunCoup" id="D4H7F9">
    <property type="interactions" value="74"/>
</dbReference>
<dbReference type="Gene3D" id="3.60.21.10">
    <property type="match status" value="1"/>
</dbReference>
<dbReference type="PANTHER" id="PTHR42850">
    <property type="entry name" value="METALLOPHOSPHOESTERASE"/>
    <property type="match status" value="1"/>
</dbReference>
<dbReference type="Proteomes" id="UP000002012">
    <property type="component" value="Chromosome"/>
</dbReference>
<reference evidence="2 3" key="1">
    <citation type="journal article" date="2010" name="Stand. Genomic Sci.">
        <title>Complete genome sequence of Denitrovibrio acetiphilus type strain (N2460).</title>
        <authorList>
            <person name="Kiss H."/>
            <person name="Lang E."/>
            <person name="Lapidus A."/>
            <person name="Copeland A."/>
            <person name="Nolan M."/>
            <person name="Glavina Del Rio T."/>
            <person name="Chen F."/>
            <person name="Lucas S."/>
            <person name="Tice H."/>
            <person name="Cheng J.F."/>
            <person name="Han C."/>
            <person name="Goodwin L."/>
            <person name="Pitluck S."/>
            <person name="Liolios K."/>
            <person name="Pati A."/>
            <person name="Ivanova N."/>
            <person name="Mavromatis K."/>
            <person name="Chen A."/>
            <person name="Palaniappan K."/>
            <person name="Land M."/>
            <person name="Hauser L."/>
            <person name="Chang Y.J."/>
            <person name="Jeffries C.D."/>
            <person name="Detter J.C."/>
            <person name="Brettin T."/>
            <person name="Spring S."/>
            <person name="Rohde M."/>
            <person name="Goker M."/>
            <person name="Woyke T."/>
            <person name="Bristow J."/>
            <person name="Eisen J.A."/>
            <person name="Markowitz V."/>
            <person name="Hugenholtz P."/>
            <person name="Kyrpides N.C."/>
            <person name="Klenk H.P."/>
        </authorList>
    </citation>
    <scope>NUCLEOTIDE SEQUENCE [LARGE SCALE GENOMIC DNA]</scope>
    <source>
        <strain evidence="3">DSM 12809 / NBRC 114555 / N2460</strain>
    </source>
</reference>
<proteinExistence type="predicted"/>
<accession>D4H7F9</accession>
<dbReference type="HOGENOM" id="CLU_023125_4_1_0"/>
<dbReference type="GO" id="GO:0005737">
    <property type="term" value="C:cytoplasm"/>
    <property type="evidence" value="ECO:0007669"/>
    <property type="project" value="TreeGrafter"/>
</dbReference>
<name>D4H7F9_DENA2</name>
<dbReference type="InterPro" id="IPR029052">
    <property type="entry name" value="Metallo-depent_PP-like"/>
</dbReference>
<protein>
    <submittedName>
        <fullName evidence="2">Metallophosphoesterase</fullName>
    </submittedName>
</protein>
<gene>
    <name evidence="2" type="ordered locus">Dacet_1186</name>
</gene>
<dbReference type="SUPFAM" id="SSF56300">
    <property type="entry name" value="Metallo-dependent phosphatases"/>
    <property type="match status" value="1"/>
</dbReference>
<dbReference type="RefSeq" id="WP_013010480.1">
    <property type="nucleotide sequence ID" value="NC_013943.1"/>
</dbReference>
<dbReference type="eggNOG" id="COG0639">
    <property type="taxonomic scope" value="Bacteria"/>
</dbReference>
<sequence length="254" mass="29102">MPVTAVIGDIHGCIRTLDRLINELEKRFSGVQYISLGDIVDRGPGIREVLQLFMNMKELGILTMVRGNHEDVFLDFAEQTNDYSHENWFTYGGRATLESISEQSIPENVTALSADDFIPYMEPYLEFIKSAEYKTSMKFENNNFMFSHAGIGPSFGQANSVYEFQARQNYLFMWSRDTWRSTEKYYGYTMVHGHTPVKEIEAHNDPYRPFVNRNKRGDLVSVAIDTGCVYGYSLSSMVIDTSGDFDFVSVRNCE</sequence>
<dbReference type="CDD" id="cd00144">
    <property type="entry name" value="MPP_PPP_family"/>
    <property type="match status" value="1"/>
</dbReference>
<evidence type="ECO:0000259" key="1">
    <source>
        <dbReference type="Pfam" id="PF00149"/>
    </source>
</evidence>
<organism evidence="2 3">
    <name type="scientific">Denitrovibrio acetiphilus (strain DSM 12809 / NBRC 114555 / N2460)</name>
    <dbReference type="NCBI Taxonomy" id="522772"/>
    <lineage>
        <taxon>Bacteria</taxon>
        <taxon>Pseudomonadati</taxon>
        <taxon>Deferribacterota</taxon>
        <taxon>Deferribacteres</taxon>
        <taxon>Deferribacterales</taxon>
        <taxon>Geovibrionaceae</taxon>
        <taxon>Denitrovibrio</taxon>
    </lineage>
</organism>